<evidence type="ECO:0000313" key="1">
    <source>
        <dbReference type="EMBL" id="ESU28012.1"/>
    </source>
</evidence>
<organism evidence="1 2">
    <name type="scientific">Flavobacterium saliperosum S13</name>
    <dbReference type="NCBI Taxonomy" id="1341155"/>
    <lineage>
        <taxon>Bacteria</taxon>
        <taxon>Pseudomonadati</taxon>
        <taxon>Bacteroidota</taxon>
        <taxon>Flavobacteriia</taxon>
        <taxon>Flavobacteriales</taxon>
        <taxon>Flavobacteriaceae</taxon>
        <taxon>Flavobacterium</taxon>
    </lineage>
</organism>
<accession>A0ABP2ZZR0</accession>
<proteinExistence type="predicted"/>
<keyword evidence="2" id="KW-1185">Reference proteome</keyword>
<dbReference type="Proteomes" id="UP000018234">
    <property type="component" value="Unassembled WGS sequence"/>
</dbReference>
<reference evidence="1 2" key="1">
    <citation type="submission" date="2013-08" db="EMBL/GenBank/DDBJ databases">
        <title>Flavobacterium saliperosum type strain genome sequencing.</title>
        <authorList>
            <person name="Lee K."/>
            <person name="Yi H."/>
            <person name="Park S."/>
            <person name="Chun J."/>
        </authorList>
    </citation>
    <scope>NUCLEOTIDE SEQUENCE [LARGE SCALE GENOMIC DNA]</scope>
    <source>
        <strain evidence="1 2">S13</strain>
    </source>
</reference>
<comment type="caution">
    <text evidence="1">The sequence shown here is derived from an EMBL/GenBank/DDBJ whole genome shotgun (WGS) entry which is preliminary data.</text>
</comment>
<gene>
    <name evidence="1" type="ORF">FSS13T_05000</name>
</gene>
<name>A0ABP2ZZR0_9FLAO</name>
<sequence>MWEIGVKILFHKDINIFRINNDFQYLKKIVYLHRYLLPN</sequence>
<dbReference type="EMBL" id="AVFO01000002">
    <property type="protein sequence ID" value="ESU28012.1"/>
    <property type="molecule type" value="Genomic_DNA"/>
</dbReference>
<evidence type="ECO:0000313" key="2">
    <source>
        <dbReference type="Proteomes" id="UP000018234"/>
    </source>
</evidence>
<protein>
    <submittedName>
        <fullName evidence="1">Uncharacterized protein</fullName>
    </submittedName>
</protein>